<evidence type="ECO:0000256" key="5">
    <source>
        <dbReference type="ARBA" id="ARBA00022833"/>
    </source>
</evidence>
<evidence type="ECO:0000256" key="3">
    <source>
        <dbReference type="ARBA" id="ARBA00008072"/>
    </source>
</evidence>
<dbReference type="AlphaFoldDB" id="A0A6A6BS57"/>
<dbReference type="InterPro" id="IPR045306">
    <property type="entry name" value="SDH-like"/>
</dbReference>
<evidence type="ECO:0000313" key="10">
    <source>
        <dbReference type="EMBL" id="KAF2146916.1"/>
    </source>
</evidence>
<evidence type="ECO:0000259" key="9">
    <source>
        <dbReference type="SMART" id="SM00829"/>
    </source>
</evidence>
<dbReference type="PANTHER" id="PTHR43161">
    <property type="entry name" value="SORBITOL DEHYDROGENASE"/>
    <property type="match status" value="1"/>
</dbReference>
<dbReference type="PROSITE" id="PS00059">
    <property type="entry name" value="ADH_ZINC"/>
    <property type="match status" value="1"/>
</dbReference>
<dbReference type="FunFam" id="3.40.50.720:FF:000068">
    <property type="entry name" value="Sorbitol dehydrogenase"/>
    <property type="match status" value="1"/>
</dbReference>
<dbReference type="PANTHER" id="PTHR43161:SF13">
    <property type="entry name" value="D-XYLULOSE REDUCTASE"/>
    <property type="match status" value="1"/>
</dbReference>
<dbReference type="InterPro" id="IPR013149">
    <property type="entry name" value="ADH-like_C"/>
</dbReference>
<comment type="pathway">
    <text evidence="2">Carbohydrate degradation.</text>
</comment>
<evidence type="ECO:0000256" key="8">
    <source>
        <dbReference type="RuleBase" id="RU361277"/>
    </source>
</evidence>
<evidence type="ECO:0000313" key="11">
    <source>
        <dbReference type="Proteomes" id="UP000799438"/>
    </source>
</evidence>
<dbReference type="EMBL" id="ML995475">
    <property type="protein sequence ID" value="KAF2146916.1"/>
    <property type="molecule type" value="Genomic_DNA"/>
</dbReference>
<comment type="similarity">
    <text evidence="3 8">Belongs to the zinc-containing alcohol dehydrogenase family.</text>
</comment>
<dbReference type="InterPro" id="IPR002328">
    <property type="entry name" value="ADH_Zn_CS"/>
</dbReference>
<evidence type="ECO:0000256" key="4">
    <source>
        <dbReference type="ARBA" id="ARBA00022723"/>
    </source>
</evidence>
<evidence type="ECO:0000256" key="7">
    <source>
        <dbReference type="ARBA" id="ARBA00023027"/>
    </source>
</evidence>
<dbReference type="GO" id="GO:0003939">
    <property type="term" value="F:L-iditol 2-dehydrogenase (NAD+) activity"/>
    <property type="evidence" value="ECO:0007669"/>
    <property type="project" value="TreeGrafter"/>
</dbReference>
<keyword evidence="11" id="KW-1185">Reference proteome</keyword>
<evidence type="ECO:0000256" key="2">
    <source>
        <dbReference type="ARBA" id="ARBA00004921"/>
    </source>
</evidence>
<dbReference type="Pfam" id="PF00107">
    <property type="entry name" value="ADH_zinc_N"/>
    <property type="match status" value="1"/>
</dbReference>
<reference evidence="10" key="1">
    <citation type="journal article" date="2020" name="Stud. Mycol.">
        <title>101 Dothideomycetes genomes: a test case for predicting lifestyles and emergence of pathogens.</title>
        <authorList>
            <person name="Haridas S."/>
            <person name="Albert R."/>
            <person name="Binder M."/>
            <person name="Bloem J."/>
            <person name="Labutti K."/>
            <person name="Salamov A."/>
            <person name="Andreopoulos B."/>
            <person name="Baker S."/>
            <person name="Barry K."/>
            <person name="Bills G."/>
            <person name="Bluhm B."/>
            <person name="Cannon C."/>
            <person name="Castanera R."/>
            <person name="Culley D."/>
            <person name="Daum C."/>
            <person name="Ezra D."/>
            <person name="Gonzalez J."/>
            <person name="Henrissat B."/>
            <person name="Kuo A."/>
            <person name="Liang C."/>
            <person name="Lipzen A."/>
            <person name="Lutzoni F."/>
            <person name="Magnuson J."/>
            <person name="Mondo S."/>
            <person name="Nolan M."/>
            <person name="Ohm R."/>
            <person name="Pangilinan J."/>
            <person name="Park H.-J."/>
            <person name="Ramirez L."/>
            <person name="Alfaro M."/>
            <person name="Sun H."/>
            <person name="Tritt A."/>
            <person name="Yoshinaga Y."/>
            <person name="Zwiers L.-H."/>
            <person name="Turgeon B."/>
            <person name="Goodwin S."/>
            <person name="Spatafora J."/>
            <person name="Crous P."/>
            <person name="Grigoriev I."/>
        </authorList>
    </citation>
    <scope>NUCLEOTIDE SEQUENCE</scope>
    <source>
        <strain evidence="10">CBS 121167</strain>
    </source>
</reference>
<dbReference type="InterPro" id="IPR036291">
    <property type="entry name" value="NAD(P)-bd_dom_sf"/>
</dbReference>
<accession>A0A6A6BS57</accession>
<proteinExistence type="inferred from homology"/>
<dbReference type="SUPFAM" id="SSF50129">
    <property type="entry name" value="GroES-like"/>
    <property type="match status" value="1"/>
</dbReference>
<feature type="domain" description="Enoyl reductase (ER)" evidence="9">
    <location>
        <begin position="26"/>
        <end position="363"/>
    </location>
</feature>
<dbReference type="SMART" id="SM00829">
    <property type="entry name" value="PKS_ER"/>
    <property type="match status" value="1"/>
</dbReference>
<dbReference type="Pfam" id="PF08240">
    <property type="entry name" value="ADH_N"/>
    <property type="match status" value="1"/>
</dbReference>
<evidence type="ECO:0000256" key="6">
    <source>
        <dbReference type="ARBA" id="ARBA00023002"/>
    </source>
</evidence>
<dbReference type="Gene3D" id="3.90.180.10">
    <property type="entry name" value="Medium-chain alcohol dehydrogenases, catalytic domain"/>
    <property type="match status" value="1"/>
</dbReference>
<dbReference type="Gene3D" id="3.40.50.720">
    <property type="entry name" value="NAD(P)-binding Rossmann-like Domain"/>
    <property type="match status" value="1"/>
</dbReference>
<dbReference type="OrthoDB" id="2148442at2759"/>
<keyword evidence="6" id="KW-0560">Oxidoreductase</keyword>
<dbReference type="InterPro" id="IPR013154">
    <property type="entry name" value="ADH-like_N"/>
</dbReference>
<sequence length="366" mass="39676">MASSPSSAVNVLQRKPTNVAIHTNPQHELHVVESEVPEPGPGECLIHVRATGICGSDVHFWKHGHIGDMVVRDENGLGHESAGVVVRVGADVTRWKPGDRVALENGIPCSKPTCYFCRTGRYNACPDVVFFSTPPHHGTLRRYHVHPEAWLHRLPDSLSFEEGSLLEPLSVAFAGIDRSGLRLGDPLVICGAGPIGLVTLLAAHAAGAQPIVITDLDEHRLAMAKDLVPRVRTVQVTREDTPEALGSRIVAALGEEAKLVLECTGVESSIHAGIYATRFGGAVFVIGVGKDFQNVPFMHLSAKEIDLRFQYRYHDTYPRAIGLAEAGLVDLKKLVTHRYALEDGLEAFKTASTPSARAIKVQILDD</sequence>
<dbReference type="InterPro" id="IPR011032">
    <property type="entry name" value="GroES-like_sf"/>
</dbReference>
<name>A0A6A6BS57_9PEZI</name>
<dbReference type="SUPFAM" id="SSF51735">
    <property type="entry name" value="NAD(P)-binding Rossmann-fold domains"/>
    <property type="match status" value="1"/>
</dbReference>
<protein>
    <recommendedName>
        <fullName evidence="9">Enoyl reductase (ER) domain-containing protein</fullName>
    </recommendedName>
</protein>
<organism evidence="10 11">
    <name type="scientific">Aplosporella prunicola CBS 121167</name>
    <dbReference type="NCBI Taxonomy" id="1176127"/>
    <lineage>
        <taxon>Eukaryota</taxon>
        <taxon>Fungi</taxon>
        <taxon>Dikarya</taxon>
        <taxon>Ascomycota</taxon>
        <taxon>Pezizomycotina</taxon>
        <taxon>Dothideomycetes</taxon>
        <taxon>Dothideomycetes incertae sedis</taxon>
        <taxon>Botryosphaeriales</taxon>
        <taxon>Aplosporellaceae</taxon>
        <taxon>Aplosporella</taxon>
    </lineage>
</organism>
<dbReference type="Proteomes" id="UP000799438">
    <property type="component" value="Unassembled WGS sequence"/>
</dbReference>
<keyword evidence="7" id="KW-0520">NAD</keyword>
<dbReference type="RefSeq" id="XP_033402624.1">
    <property type="nucleotide sequence ID" value="XM_033538633.1"/>
</dbReference>
<keyword evidence="4 8" id="KW-0479">Metal-binding</keyword>
<dbReference type="GO" id="GO:0006062">
    <property type="term" value="P:sorbitol catabolic process"/>
    <property type="evidence" value="ECO:0007669"/>
    <property type="project" value="TreeGrafter"/>
</dbReference>
<gene>
    <name evidence="10" type="ORF">K452DRAFT_263144</name>
</gene>
<dbReference type="InterPro" id="IPR020843">
    <property type="entry name" value="ER"/>
</dbReference>
<comment type="cofactor">
    <cofactor evidence="1 8">
        <name>Zn(2+)</name>
        <dbReference type="ChEBI" id="CHEBI:29105"/>
    </cofactor>
</comment>
<evidence type="ECO:0000256" key="1">
    <source>
        <dbReference type="ARBA" id="ARBA00001947"/>
    </source>
</evidence>
<dbReference type="GeneID" id="54296129"/>
<keyword evidence="5 8" id="KW-0862">Zinc</keyword>
<dbReference type="CDD" id="cd05285">
    <property type="entry name" value="sorbitol_DH"/>
    <property type="match status" value="1"/>
</dbReference>
<dbReference type="GO" id="GO:0008270">
    <property type="term" value="F:zinc ion binding"/>
    <property type="evidence" value="ECO:0007669"/>
    <property type="project" value="InterPro"/>
</dbReference>